<dbReference type="CDD" id="cd04301">
    <property type="entry name" value="NAT_SF"/>
    <property type="match status" value="1"/>
</dbReference>
<dbReference type="PANTHER" id="PTHR43138:SF1">
    <property type="entry name" value="N-ACETYLTRANSFERASE ACA1"/>
    <property type="match status" value="1"/>
</dbReference>
<name>A0AAE9WFM1_9SCHI</name>
<dbReference type="InterPro" id="IPR016181">
    <property type="entry name" value="Acyl_CoA_acyltransferase"/>
</dbReference>
<dbReference type="PANTHER" id="PTHR43138">
    <property type="entry name" value="ACETYLTRANSFERASE, GNAT FAMILY"/>
    <property type="match status" value="1"/>
</dbReference>
<sequence>MDFQLKDPNTIPSWKCAKKKACCIAVNNSTVMHDKPGLLSCLREVYNSEIEKGDTYPFEEPLSMEEAENYFFAYCTVLCLEWDGHSSLPNLQTPIDWKEKILGFFIVKPNYPPRCGHVCNGSFLVSPKTRGRGIGRILAYAFLYYSPRIGYKSSVFNLVFATNAASYRLWDSLGFTRTGVIRNAARLRGHSKLVDAYIYQYEFPPLDQEVEDGDAS</sequence>
<dbReference type="GeneID" id="80878213"/>
<dbReference type="Proteomes" id="UP001212411">
    <property type="component" value="Chromosome 3"/>
</dbReference>
<dbReference type="AlphaFoldDB" id="A0AAE9WFM1"/>
<dbReference type="KEGG" id="som:SOMG_04745"/>
<feature type="domain" description="N-acetyltransferase" evidence="1">
    <location>
        <begin position="48"/>
        <end position="204"/>
    </location>
</feature>
<evidence type="ECO:0000313" key="2">
    <source>
        <dbReference type="EMBL" id="WBW75487.1"/>
    </source>
</evidence>
<dbReference type="GO" id="GO:0016747">
    <property type="term" value="F:acyltransferase activity, transferring groups other than amino-acyl groups"/>
    <property type="evidence" value="ECO:0007669"/>
    <property type="project" value="InterPro"/>
</dbReference>
<proteinExistence type="predicted"/>
<dbReference type="GO" id="GO:0005634">
    <property type="term" value="C:nucleus"/>
    <property type="evidence" value="ECO:0007669"/>
    <property type="project" value="TreeGrafter"/>
</dbReference>
<dbReference type="Pfam" id="PF00583">
    <property type="entry name" value="Acetyltransf_1"/>
    <property type="match status" value="1"/>
</dbReference>
<keyword evidence="3" id="KW-1185">Reference proteome</keyword>
<reference evidence="2 3" key="1">
    <citation type="journal article" date="2023" name="G3 (Bethesda)">
        <title>A high-quality reference genome for the fission yeast Schizosaccharomyces osmophilus.</title>
        <authorList>
            <person name="Jia G.S."/>
            <person name="Zhang W.C."/>
            <person name="Liang Y."/>
            <person name="Liu X.H."/>
            <person name="Rhind N."/>
            <person name="Pidoux A."/>
            <person name="Brysch-Herzberg M."/>
            <person name="Du L.L."/>
        </authorList>
    </citation>
    <scope>NUCLEOTIDE SEQUENCE [LARGE SCALE GENOMIC DNA]</scope>
    <source>
        <strain evidence="2 3">CBS 15793</strain>
    </source>
</reference>
<evidence type="ECO:0000259" key="1">
    <source>
        <dbReference type="PROSITE" id="PS51186"/>
    </source>
</evidence>
<dbReference type="RefSeq" id="XP_056039730.1">
    <property type="nucleotide sequence ID" value="XM_056183524.1"/>
</dbReference>
<organism evidence="2 3">
    <name type="scientific">Schizosaccharomyces osmophilus</name>
    <dbReference type="NCBI Taxonomy" id="2545709"/>
    <lineage>
        <taxon>Eukaryota</taxon>
        <taxon>Fungi</taxon>
        <taxon>Dikarya</taxon>
        <taxon>Ascomycota</taxon>
        <taxon>Taphrinomycotina</taxon>
        <taxon>Schizosaccharomycetes</taxon>
        <taxon>Schizosaccharomycetales</taxon>
        <taxon>Schizosaccharomycetaceae</taxon>
        <taxon>Schizosaccharomyces</taxon>
    </lineage>
</organism>
<protein>
    <submittedName>
        <fullName evidence="2">L-azetidine-2-carboxylic acid acetyltransferase Aca1</fullName>
    </submittedName>
</protein>
<evidence type="ECO:0000313" key="3">
    <source>
        <dbReference type="Proteomes" id="UP001212411"/>
    </source>
</evidence>
<gene>
    <name evidence="2" type="primary">aca1</name>
    <name evidence="2" type="ORF">SOMG_04745</name>
</gene>
<dbReference type="SUPFAM" id="SSF55729">
    <property type="entry name" value="Acyl-CoA N-acyltransferases (Nat)"/>
    <property type="match status" value="1"/>
</dbReference>
<dbReference type="EMBL" id="CP115613">
    <property type="protein sequence ID" value="WBW75487.1"/>
    <property type="molecule type" value="Genomic_DNA"/>
</dbReference>
<dbReference type="PROSITE" id="PS51186">
    <property type="entry name" value="GNAT"/>
    <property type="match status" value="1"/>
</dbReference>
<accession>A0AAE9WFM1</accession>
<dbReference type="InterPro" id="IPR000182">
    <property type="entry name" value="GNAT_dom"/>
</dbReference>
<dbReference type="InterPro" id="IPR052742">
    <property type="entry name" value="Mito_N-acetyltransferase"/>
</dbReference>
<dbReference type="Gene3D" id="3.40.630.30">
    <property type="match status" value="1"/>
</dbReference>